<gene>
    <name evidence="6" type="ORF">SAMN05660359_02940</name>
</gene>
<dbReference type="AlphaFoldDB" id="A0A1I5GN50"/>
<sequence length="291" mass="30725">MDVHLRELRALVAVAEEQSVTRAAQRLFLAQPALSRQLQALERRLGVPLLERLPRGVALTEAGRALLGPAREAVAAWERGLAAALATVPAGRLVVGMQTAVGRGLQRRALARFAELSPGTVPVLRQVDWRDPTAGLADGSSDVAFVWLPLPMDDADVLPVAREERVVALPSDHRLAGAPRVVLADLLDEPFIALPDSAGPLRDAWLAVADRGGRPPVVGAVADTPDAVFEAVASGLGVVLLAAGNADLYARPGIVCRPVEGLAPAVMALAWRRSDRRPVVAAFVRAVDGRS</sequence>
<dbReference type="GO" id="GO:0032993">
    <property type="term" value="C:protein-DNA complex"/>
    <property type="evidence" value="ECO:0007669"/>
    <property type="project" value="TreeGrafter"/>
</dbReference>
<dbReference type="Pfam" id="PF00126">
    <property type="entry name" value="HTH_1"/>
    <property type="match status" value="1"/>
</dbReference>
<keyword evidence="2" id="KW-0805">Transcription regulation</keyword>
<evidence type="ECO:0000256" key="2">
    <source>
        <dbReference type="ARBA" id="ARBA00023015"/>
    </source>
</evidence>
<dbReference type="Gene3D" id="3.40.190.10">
    <property type="entry name" value="Periplasmic binding protein-like II"/>
    <property type="match status" value="2"/>
</dbReference>
<dbReference type="OrthoDB" id="3636008at2"/>
<dbReference type="Gene3D" id="1.10.10.10">
    <property type="entry name" value="Winged helix-like DNA-binding domain superfamily/Winged helix DNA-binding domain"/>
    <property type="match status" value="1"/>
</dbReference>
<dbReference type="GO" id="GO:0003677">
    <property type="term" value="F:DNA binding"/>
    <property type="evidence" value="ECO:0007669"/>
    <property type="project" value="UniProtKB-KW"/>
</dbReference>
<dbReference type="PANTHER" id="PTHR30346:SF0">
    <property type="entry name" value="HCA OPERON TRANSCRIPTIONAL ACTIVATOR HCAR"/>
    <property type="match status" value="1"/>
</dbReference>
<dbReference type="Proteomes" id="UP000183642">
    <property type="component" value="Unassembled WGS sequence"/>
</dbReference>
<protein>
    <submittedName>
        <fullName evidence="6">DNA-binding transcriptional regulator, LysR family</fullName>
    </submittedName>
</protein>
<evidence type="ECO:0000256" key="4">
    <source>
        <dbReference type="ARBA" id="ARBA00023163"/>
    </source>
</evidence>
<keyword evidence="4" id="KW-0804">Transcription</keyword>
<dbReference type="InterPro" id="IPR036388">
    <property type="entry name" value="WH-like_DNA-bd_sf"/>
</dbReference>
<dbReference type="InterPro" id="IPR005119">
    <property type="entry name" value="LysR_subst-bd"/>
</dbReference>
<keyword evidence="3 6" id="KW-0238">DNA-binding</keyword>
<reference evidence="7" key="1">
    <citation type="submission" date="2016-10" db="EMBL/GenBank/DDBJ databases">
        <authorList>
            <person name="Varghese N."/>
            <person name="Submissions S."/>
        </authorList>
    </citation>
    <scope>NUCLEOTIDE SEQUENCE [LARGE SCALE GENOMIC DNA]</scope>
    <source>
        <strain evidence="7">DSM 43161</strain>
    </source>
</reference>
<accession>A0A1I5GN50</accession>
<dbReference type="PANTHER" id="PTHR30346">
    <property type="entry name" value="TRANSCRIPTIONAL DUAL REGULATOR HCAR-RELATED"/>
    <property type="match status" value="1"/>
</dbReference>
<dbReference type="InterPro" id="IPR000847">
    <property type="entry name" value="LysR_HTH_N"/>
</dbReference>
<dbReference type="Pfam" id="PF03466">
    <property type="entry name" value="LysR_substrate"/>
    <property type="match status" value="1"/>
</dbReference>
<proteinExistence type="inferred from homology"/>
<dbReference type="CDD" id="cd08414">
    <property type="entry name" value="PBP2_LTTR_aromatics_like"/>
    <property type="match status" value="1"/>
</dbReference>
<evidence type="ECO:0000256" key="3">
    <source>
        <dbReference type="ARBA" id="ARBA00023125"/>
    </source>
</evidence>
<name>A0A1I5GN50_9ACTN</name>
<organism evidence="6 7">
    <name type="scientific">Geodermatophilus obscurus</name>
    <dbReference type="NCBI Taxonomy" id="1861"/>
    <lineage>
        <taxon>Bacteria</taxon>
        <taxon>Bacillati</taxon>
        <taxon>Actinomycetota</taxon>
        <taxon>Actinomycetes</taxon>
        <taxon>Geodermatophilales</taxon>
        <taxon>Geodermatophilaceae</taxon>
        <taxon>Geodermatophilus</taxon>
    </lineage>
</organism>
<dbReference type="SUPFAM" id="SSF53850">
    <property type="entry name" value="Periplasmic binding protein-like II"/>
    <property type="match status" value="1"/>
</dbReference>
<dbReference type="PRINTS" id="PR00039">
    <property type="entry name" value="HTHLYSR"/>
</dbReference>
<dbReference type="EMBL" id="FOWE01000007">
    <property type="protein sequence ID" value="SFO37415.1"/>
    <property type="molecule type" value="Genomic_DNA"/>
</dbReference>
<dbReference type="FunFam" id="1.10.10.10:FF:000001">
    <property type="entry name" value="LysR family transcriptional regulator"/>
    <property type="match status" value="1"/>
</dbReference>
<feature type="domain" description="HTH lysR-type" evidence="5">
    <location>
        <begin position="1"/>
        <end position="60"/>
    </location>
</feature>
<dbReference type="RefSeq" id="WP_075014291.1">
    <property type="nucleotide sequence ID" value="NZ_FOWE01000007.1"/>
</dbReference>
<evidence type="ECO:0000256" key="1">
    <source>
        <dbReference type="ARBA" id="ARBA00009437"/>
    </source>
</evidence>
<dbReference type="GO" id="GO:0003700">
    <property type="term" value="F:DNA-binding transcription factor activity"/>
    <property type="evidence" value="ECO:0007669"/>
    <property type="project" value="InterPro"/>
</dbReference>
<evidence type="ECO:0000259" key="5">
    <source>
        <dbReference type="PROSITE" id="PS50931"/>
    </source>
</evidence>
<dbReference type="InterPro" id="IPR036390">
    <property type="entry name" value="WH_DNA-bd_sf"/>
</dbReference>
<dbReference type="PROSITE" id="PS50931">
    <property type="entry name" value="HTH_LYSR"/>
    <property type="match status" value="1"/>
</dbReference>
<keyword evidence="7" id="KW-1185">Reference proteome</keyword>
<dbReference type="SUPFAM" id="SSF46785">
    <property type="entry name" value="Winged helix' DNA-binding domain"/>
    <property type="match status" value="1"/>
</dbReference>
<comment type="similarity">
    <text evidence="1">Belongs to the LysR transcriptional regulatory family.</text>
</comment>
<evidence type="ECO:0000313" key="7">
    <source>
        <dbReference type="Proteomes" id="UP000183642"/>
    </source>
</evidence>
<evidence type="ECO:0000313" key="6">
    <source>
        <dbReference type="EMBL" id="SFO37415.1"/>
    </source>
</evidence>